<evidence type="ECO:0000313" key="1">
    <source>
        <dbReference type="EMBL" id="JAD99015.1"/>
    </source>
</evidence>
<sequence length="90" mass="10860">MAGFLMDNNIENQFHMPLSAKAFQEYEQLQDIIQEMQIQNENQDSWHYIWGSQHYSSKIFYMFPYKNLTPPSPFLWIWKSGCCNKLRVFS</sequence>
<dbReference type="EMBL" id="GBRH01198880">
    <property type="protein sequence ID" value="JAD99015.1"/>
    <property type="molecule type" value="Transcribed_RNA"/>
</dbReference>
<name>A0A0A9EMD4_ARUDO</name>
<protein>
    <submittedName>
        <fullName evidence="1">Uncharacterized protein</fullName>
    </submittedName>
</protein>
<reference evidence="1" key="2">
    <citation type="journal article" date="2015" name="Data Brief">
        <title>Shoot transcriptome of the giant reed, Arundo donax.</title>
        <authorList>
            <person name="Barrero R.A."/>
            <person name="Guerrero F.D."/>
            <person name="Moolhuijzen P."/>
            <person name="Goolsby J.A."/>
            <person name="Tidwell J."/>
            <person name="Bellgard S.E."/>
            <person name="Bellgard M.I."/>
        </authorList>
    </citation>
    <scope>NUCLEOTIDE SEQUENCE</scope>
    <source>
        <tissue evidence="1">Shoot tissue taken approximately 20 cm above the soil surface</tissue>
    </source>
</reference>
<accession>A0A0A9EMD4</accession>
<organism evidence="1">
    <name type="scientific">Arundo donax</name>
    <name type="common">Giant reed</name>
    <name type="synonym">Donax arundinaceus</name>
    <dbReference type="NCBI Taxonomy" id="35708"/>
    <lineage>
        <taxon>Eukaryota</taxon>
        <taxon>Viridiplantae</taxon>
        <taxon>Streptophyta</taxon>
        <taxon>Embryophyta</taxon>
        <taxon>Tracheophyta</taxon>
        <taxon>Spermatophyta</taxon>
        <taxon>Magnoliopsida</taxon>
        <taxon>Liliopsida</taxon>
        <taxon>Poales</taxon>
        <taxon>Poaceae</taxon>
        <taxon>PACMAD clade</taxon>
        <taxon>Arundinoideae</taxon>
        <taxon>Arundineae</taxon>
        <taxon>Arundo</taxon>
    </lineage>
</organism>
<proteinExistence type="predicted"/>
<reference evidence="1" key="1">
    <citation type="submission" date="2014-09" db="EMBL/GenBank/DDBJ databases">
        <authorList>
            <person name="Magalhaes I.L.F."/>
            <person name="Oliveira U."/>
            <person name="Santos F.R."/>
            <person name="Vidigal T.H.D.A."/>
            <person name="Brescovit A.D."/>
            <person name="Santos A.J."/>
        </authorList>
    </citation>
    <scope>NUCLEOTIDE SEQUENCE</scope>
    <source>
        <tissue evidence="1">Shoot tissue taken approximately 20 cm above the soil surface</tissue>
    </source>
</reference>
<dbReference type="AlphaFoldDB" id="A0A0A9EMD4"/>